<sequence length="290" mass="29460">MAQNSNSNDQGSVQAAVMQIASSNGVTSVNNNSLNVPSTSTSQSTIAGLLHQNSMNSRQQNPMNNANSPFGGGSSVQMPSPGGSSSTMQQTQPNPSPFQSPTPSTSNNPPQTSHGSLAATTNHMNSVNSPAMSNIHQPALSGDGDTNDSQSTVQKMLQEMMMNSQHNGGGMMGIGSLGSDAKNVSGILPMSSNSALNGLVGNGPTNSNSSMGGGPLGGMGGGMGQASMVNGIRSAMGNNSVVMNGRVGMASMARDQSVNHQQQDLGNQMLSGLGAVNGFNSLQYDWKPSP</sequence>
<dbReference type="AlphaFoldDB" id="A0A803LHN0"/>
<feature type="compositionally biased region" description="Polar residues" evidence="1">
    <location>
        <begin position="56"/>
        <end position="68"/>
    </location>
</feature>
<feature type="compositionally biased region" description="Polar residues" evidence="1">
    <location>
        <begin position="75"/>
        <end position="88"/>
    </location>
</feature>
<evidence type="ECO:0000256" key="1">
    <source>
        <dbReference type="SAM" id="MobiDB-lite"/>
    </source>
</evidence>
<evidence type="ECO:0000313" key="3">
    <source>
        <dbReference type="Proteomes" id="UP000596660"/>
    </source>
</evidence>
<accession>A0A803LHN0</accession>
<dbReference type="Proteomes" id="UP000596660">
    <property type="component" value="Unplaced"/>
</dbReference>
<reference evidence="2" key="1">
    <citation type="journal article" date="2017" name="Nature">
        <title>The genome of Chenopodium quinoa.</title>
        <authorList>
            <person name="Jarvis D.E."/>
            <person name="Ho Y.S."/>
            <person name="Lightfoot D.J."/>
            <person name="Schmoeckel S.M."/>
            <person name="Li B."/>
            <person name="Borm T.J.A."/>
            <person name="Ohyanagi H."/>
            <person name="Mineta K."/>
            <person name="Michell C.T."/>
            <person name="Saber N."/>
            <person name="Kharbatia N.M."/>
            <person name="Rupper R.R."/>
            <person name="Sharp A.R."/>
            <person name="Dally N."/>
            <person name="Boughton B.A."/>
            <person name="Woo Y.H."/>
            <person name="Gao G."/>
            <person name="Schijlen E.G.W.M."/>
            <person name="Guo X."/>
            <person name="Momin A.A."/>
            <person name="Negrao S."/>
            <person name="Al-Babili S."/>
            <person name="Gehring C."/>
            <person name="Roessner U."/>
            <person name="Jung C."/>
            <person name="Murphy K."/>
            <person name="Arold S.T."/>
            <person name="Gojobori T."/>
            <person name="van der Linden C.G."/>
            <person name="van Loo E.N."/>
            <person name="Jellen E.N."/>
            <person name="Maughan P.J."/>
            <person name="Tester M."/>
        </authorList>
    </citation>
    <scope>NUCLEOTIDE SEQUENCE [LARGE SCALE GENOMIC DNA]</scope>
    <source>
        <strain evidence="2">cv. PI 614886</strain>
    </source>
</reference>
<feature type="compositionally biased region" description="Polar residues" evidence="1">
    <location>
        <begin position="114"/>
        <end position="136"/>
    </location>
</feature>
<dbReference type="Gramene" id="AUR62013477-RA">
    <property type="protein sequence ID" value="AUR62013477-RA:cds"/>
    <property type="gene ID" value="AUR62013477"/>
</dbReference>
<dbReference type="PANTHER" id="PTHR10378">
    <property type="entry name" value="LIM DOMAIN-BINDING PROTEIN"/>
    <property type="match status" value="1"/>
</dbReference>
<protein>
    <submittedName>
        <fullName evidence="2">Uncharacterized protein</fullName>
    </submittedName>
</protein>
<feature type="compositionally biased region" description="Low complexity" evidence="1">
    <location>
        <begin position="101"/>
        <end position="113"/>
    </location>
</feature>
<dbReference type="EnsemblPlants" id="AUR62013477-RA">
    <property type="protein sequence ID" value="AUR62013477-RA:cds"/>
    <property type="gene ID" value="AUR62013477"/>
</dbReference>
<name>A0A803LHN0_CHEQI</name>
<evidence type="ECO:0000313" key="2">
    <source>
        <dbReference type="EnsemblPlants" id="AUR62013477-RA:cds"/>
    </source>
</evidence>
<dbReference type="OMA" id="QHEFTNQ"/>
<reference evidence="2" key="2">
    <citation type="submission" date="2021-03" db="UniProtKB">
        <authorList>
            <consortium name="EnsemblPlants"/>
        </authorList>
    </citation>
    <scope>IDENTIFICATION</scope>
</reference>
<keyword evidence="3" id="KW-1185">Reference proteome</keyword>
<proteinExistence type="predicted"/>
<dbReference type="InterPro" id="IPR029005">
    <property type="entry name" value="LIM-bd/SEUSS"/>
</dbReference>
<feature type="region of interest" description="Disordered" evidence="1">
    <location>
        <begin position="56"/>
        <end position="151"/>
    </location>
</feature>
<organism evidence="2 3">
    <name type="scientific">Chenopodium quinoa</name>
    <name type="common">Quinoa</name>
    <dbReference type="NCBI Taxonomy" id="63459"/>
    <lineage>
        <taxon>Eukaryota</taxon>
        <taxon>Viridiplantae</taxon>
        <taxon>Streptophyta</taxon>
        <taxon>Embryophyta</taxon>
        <taxon>Tracheophyta</taxon>
        <taxon>Spermatophyta</taxon>
        <taxon>Magnoliopsida</taxon>
        <taxon>eudicotyledons</taxon>
        <taxon>Gunneridae</taxon>
        <taxon>Pentapetalae</taxon>
        <taxon>Caryophyllales</taxon>
        <taxon>Chenopodiaceae</taxon>
        <taxon>Chenopodioideae</taxon>
        <taxon>Atripliceae</taxon>
        <taxon>Chenopodium</taxon>
    </lineage>
</organism>